<name>A0ABM9P2N3_9FLAO</name>
<dbReference type="RefSeq" id="WP_348712500.1">
    <property type="nucleotide sequence ID" value="NZ_CAXIXY010000005.1"/>
</dbReference>
<evidence type="ECO:0008006" key="3">
    <source>
        <dbReference type="Google" id="ProtNLM"/>
    </source>
</evidence>
<dbReference type="Proteomes" id="UP001497416">
    <property type="component" value="Unassembled WGS sequence"/>
</dbReference>
<protein>
    <recommendedName>
        <fullName evidence="3">SprT-like family protein</fullName>
    </recommendedName>
</protein>
<organism evidence="1 2">
    <name type="scientific">Tenacibaculum platacis</name>
    <dbReference type="NCBI Taxonomy" id="3137852"/>
    <lineage>
        <taxon>Bacteria</taxon>
        <taxon>Pseudomonadati</taxon>
        <taxon>Bacteroidota</taxon>
        <taxon>Flavobacteriia</taxon>
        <taxon>Flavobacteriales</taxon>
        <taxon>Flavobacteriaceae</taxon>
        <taxon>Tenacibaculum</taxon>
    </lineage>
</organism>
<proteinExistence type="predicted"/>
<keyword evidence="2" id="KW-1185">Reference proteome</keyword>
<accession>A0ABM9P2N3</accession>
<sequence length="210" mass="24673">MNINKLIVVVLLSFSFYNCKVTKGVENPKVKKAINLQKEVIDHPLFKKILLELEQEGAIDWSEGRTSSIQEDLSNYESNIHWLLEQFEKKRGYYKDVVFLWRKFNPFSKTKAATYPCKDSTKLNKWRLKRDKYSILNTLIHERVHSFCHIHPRNKQTKRENLCDAAYIAGDLSEAIISNKMGIKERRMSLPICPALIQKIDEYELVKIIK</sequence>
<comment type="caution">
    <text evidence="1">The sequence shown here is derived from an EMBL/GenBank/DDBJ whole genome shotgun (WGS) entry which is preliminary data.</text>
</comment>
<dbReference type="EMBL" id="CAXIXY010000005">
    <property type="protein sequence ID" value="CAL2088346.1"/>
    <property type="molecule type" value="Genomic_DNA"/>
</dbReference>
<reference evidence="1 2" key="1">
    <citation type="submission" date="2024-05" db="EMBL/GenBank/DDBJ databases">
        <authorList>
            <person name="Duchaud E."/>
        </authorList>
    </citation>
    <scope>NUCLEOTIDE SEQUENCE [LARGE SCALE GENOMIC DNA]</scope>
    <source>
        <strain evidence="1">Ena-SAMPLE-TAB-13-05-2024-13:56:06:370-140302</strain>
    </source>
</reference>
<evidence type="ECO:0000313" key="2">
    <source>
        <dbReference type="Proteomes" id="UP001497416"/>
    </source>
</evidence>
<evidence type="ECO:0000313" key="1">
    <source>
        <dbReference type="EMBL" id="CAL2088346.1"/>
    </source>
</evidence>
<gene>
    <name evidence="1" type="ORF">T190607A01A_30116</name>
</gene>